<evidence type="ECO:0000256" key="1">
    <source>
        <dbReference type="SAM" id="Phobius"/>
    </source>
</evidence>
<sequence length="216" mass="23651">MKKMMAVIGVVLIGFCVFLLKLSGFGTDPFSSMNMAVSEYLSISFGIWQLGVNIVLFSIMALRRKILHIRGRYGLMGFGTIVNMVFCGILVDCFQSIYTWMGGGELEFGARCVVLILAVFGICLGCSLYITADLGSAPYDNLGQEIADGIGKSFRICRTVTDLICVTISLIFGGEVGIATLIIACGTGSLVQFFHTKVSRPLLYRCYVKKKQRRMA</sequence>
<reference evidence="2" key="1">
    <citation type="journal article" date="2021" name="PeerJ">
        <title>Extensive microbial diversity within the chicken gut microbiome revealed by metagenomics and culture.</title>
        <authorList>
            <person name="Gilroy R."/>
            <person name="Ravi A."/>
            <person name="Getino M."/>
            <person name="Pursley I."/>
            <person name="Horton D.L."/>
            <person name="Alikhan N.F."/>
            <person name="Baker D."/>
            <person name="Gharbi K."/>
            <person name="Hall N."/>
            <person name="Watson M."/>
            <person name="Adriaenssens E.M."/>
            <person name="Foster-Nyarko E."/>
            <person name="Jarju S."/>
            <person name="Secka A."/>
            <person name="Antonio M."/>
            <person name="Oren A."/>
            <person name="Chaudhuri R.R."/>
            <person name="La Ragione R."/>
            <person name="Hildebrand F."/>
            <person name="Pallen M.J."/>
        </authorList>
    </citation>
    <scope>NUCLEOTIDE SEQUENCE</scope>
    <source>
        <strain evidence="2">CHK191-13928</strain>
    </source>
</reference>
<keyword evidence="1" id="KW-0812">Transmembrane</keyword>
<proteinExistence type="predicted"/>
<dbReference type="EMBL" id="DXEM01000006">
    <property type="protein sequence ID" value="HIX66834.1"/>
    <property type="molecule type" value="Genomic_DNA"/>
</dbReference>
<comment type="caution">
    <text evidence="2">The sequence shown here is derived from an EMBL/GenBank/DDBJ whole genome shotgun (WGS) entry which is preliminary data.</text>
</comment>
<dbReference type="PANTHER" id="PTHR40078:SF1">
    <property type="entry name" value="INTEGRAL MEMBRANE PROTEIN"/>
    <property type="match status" value="1"/>
</dbReference>
<evidence type="ECO:0000313" key="2">
    <source>
        <dbReference type="EMBL" id="HIX66834.1"/>
    </source>
</evidence>
<dbReference type="PANTHER" id="PTHR40078">
    <property type="entry name" value="INTEGRAL MEMBRANE PROTEIN-RELATED"/>
    <property type="match status" value="1"/>
</dbReference>
<keyword evidence="1" id="KW-1133">Transmembrane helix</keyword>
<protein>
    <submittedName>
        <fullName evidence="2">Membrane protein</fullName>
    </submittedName>
</protein>
<feature type="transmembrane region" description="Helical" evidence="1">
    <location>
        <begin position="113"/>
        <end position="132"/>
    </location>
</feature>
<dbReference type="Proteomes" id="UP000886721">
    <property type="component" value="Unassembled WGS sequence"/>
</dbReference>
<gene>
    <name evidence="2" type="ORF">H9735_01760</name>
</gene>
<feature type="transmembrane region" description="Helical" evidence="1">
    <location>
        <begin position="40"/>
        <end position="62"/>
    </location>
</feature>
<reference evidence="2" key="2">
    <citation type="submission" date="2021-04" db="EMBL/GenBank/DDBJ databases">
        <authorList>
            <person name="Gilroy R."/>
        </authorList>
    </citation>
    <scope>NUCLEOTIDE SEQUENCE</scope>
    <source>
        <strain evidence="2">CHK191-13928</strain>
    </source>
</reference>
<name>A0A9D1WT87_9FIRM</name>
<dbReference type="AlphaFoldDB" id="A0A9D1WT87"/>
<evidence type="ECO:0000313" key="3">
    <source>
        <dbReference type="Proteomes" id="UP000886721"/>
    </source>
</evidence>
<dbReference type="Pfam" id="PF19700">
    <property type="entry name" value="DUF6198"/>
    <property type="match status" value="1"/>
</dbReference>
<organism evidence="2 3">
    <name type="scientific">Candidatus Anaerostipes excrementavium</name>
    <dbReference type="NCBI Taxonomy" id="2838463"/>
    <lineage>
        <taxon>Bacteria</taxon>
        <taxon>Bacillati</taxon>
        <taxon>Bacillota</taxon>
        <taxon>Clostridia</taxon>
        <taxon>Lachnospirales</taxon>
        <taxon>Lachnospiraceae</taxon>
        <taxon>Anaerostipes</taxon>
    </lineage>
</organism>
<dbReference type="InterPro" id="IPR038750">
    <property type="entry name" value="YczE/YyaS-like"/>
</dbReference>
<keyword evidence="1" id="KW-0472">Membrane</keyword>
<accession>A0A9D1WT87</accession>
<feature type="transmembrane region" description="Helical" evidence="1">
    <location>
        <begin position="74"/>
        <end position="101"/>
    </location>
</feature>